<reference evidence="4" key="1">
    <citation type="submission" date="2015-03" db="EMBL/GenBank/DDBJ databases">
        <authorList>
            <consortium name="Pathogen Informatics"/>
        </authorList>
    </citation>
    <scope>NUCLEOTIDE SEQUENCE [LARGE SCALE GENOMIC DNA]</scope>
    <source>
        <strain evidence="4">IP27925</strain>
    </source>
</reference>
<protein>
    <submittedName>
        <fullName evidence="3">Ferrichrome receptor protein</fullName>
    </submittedName>
</protein>
<dbReference type="AlphaFoldDB" id="A0A0T9UZ67"/>
<evidence type="ECO:0000256" key="2">
    <source>
        <dbReference type="SAM" id="SignalP"/>
    </source>
</evidence>
<name>A0A0T9UZ67_YERAE</name>
<accession>A0A0T9UZ67</accession>
<dbReference type="InterPro" id="IPR010916">
    <property type="entry name" value="TonB_box_CS"/>
</dbReference>
<proteinExistence type="predicted"/>
<dbReference type="Proteomes" id="UP000040088">
    <property type="component" value="Unassembled WGS sequence"/>
</dbReference>
<evidence type="ECO:0000256" key="1">
    <source>
        <dbReference type="SAM" id="MobiDB-lite"/>
    </source>
</evidence>
<keyword evidence="2" id="KW-0732">Signal</keyword>
<dbReference type="PROSITE" id="PS00430">
    <property type="entry name" value="TONB_DEPENDENT_REC_1"/>
    <property type="match status" value="1"/>
</dbReference>
<evidence type="ECO:0000313" key="4">
    <source>
        <dbReference type="Proteomes" id="UP000040088"/>
    </source>
</evidence>
<dbReference type="EMBL" id="CQEM01000027">
    <property type="protein sequence ID" value="CNL86401.1"/>
    <property type="molecule type" value="Genomic_DNA"/>
</dbReference>
<keyword evidence="3" id="KW-0675">Receptor</keyword>
<organism evidence="3 4">
    <name type="scientific">Yersinia aleksiciae</name>
    <dbReference type="NCBI Taxonomy" id="263819"/>
    <lineage>
        <taxon>Bacteria</taxon>
        <taxon>Pseudomonadati</taxon>
        <taxon>Pseudomonadota</taxon>
        <taxon>Gammaproteobacteria</taxon>
        <taxon>Enterobacterales</taxon>
        <taxon>Yersiniaceae</taxon>
        <taxon>Yersinia</taxon>
    </lineage>
</organism>
<sequence>MNQSISTRAHQKRLAPRLLCVMIGAALGTLSASAWAATTTDTASENVKKTSAATDTAKSDESKKSDTITVVGTQDTFRAGGNDLIPTYLDGQVANGGRIGFPRAARCP</sequence>
<feature type="compositionally biased region" description="Basic and acidic residues" evidence="1">
    <location>
        <begin position="57"/>
        <end position="66"/>
    </location>
</feature>
<feature type="signal peptide" evidence="2">
    <location>
        <begin position="1"/>
        <end position="36"/>
    </location>
</feature>
<feature type="region of interest" description="Disordered" evidence="1">
    <location>
        <begin position="40"/>
        <end position="66"/>
    </location>
</feature>
<evidence type="ECO:0000313" key="3">
    <source>
        <dbReference type="EMBL" id="CNL86401.1"/>
    </source>
</evidence>
<feature type="chain" id="PRO_5006699160" evidence="2">
    <location>
        <begin position="37"/>
        <end position="108"/>
    </location>
</feature>
<gene>
    <name evidence="3" type="primary">fcuA_1</name>
    <name evidence="3" type="ORF">ERS008460_03960</name>
</gene>